<dbReference type="Proteomes" id="UP001187221">
    <property type="component" value="Unassembled WGS sequence"/>
</dbReference>
<dbReference type="InterPro" id="IPR013545">
    <property type="entry name" value="T2SS_protein-GspG_C"/>
</dbReference>
<sequence>MLMAQMASFPPVSSRTAARVVRNGFSLVELMVVIFILGLLTTVVLINVLPSQDKAMAVKARSDIATLEQALEMFRLDQGAYPSAVQGLAALRVAPADLAVPEAFRQGGYIKDLPMDPWGRAYLYRVPGEGGAPYALLSLGADGQPGGTGRDADIGSGPASVPTGGH</sequence>
<evidence type="ECO:0000256" key="2">
    <source>
        <dbReference type="ARBA" id="ARBA00009984"/>
    </source>
</evidence>
<evidence type="ECO:0000256" key="4">
    <source>
        <dbReference type="ARBA" id="ARBA00022475"/>
    </source>
</evidence>
<comment type="subcellular location">
    <subcellularLocation>
        <location evidence="1">Cell inner membrane</location>
        <topology evidence="1">Single-pass membrane protein</topology>
    </subcellularLocation>
</comment>
<feature type="region of interest" description="Disordered" evidence="10">
    <location>
        <begin position="145"/>
        <end position="166"/>
    </location>
</feature>
<comment type="similarity">
    <text evidence="2">Belongs to the GSP G family.</text>
</comment>
<evidence type="ECO:0000256" key="7">
    <source>
        <dbReference type="ARBA" id="ARBA00022692"/>
    </source>
</evidence>
<keyword evidence="7 11" id="KW-0812">Transmembrane</keyword>
<organism evidence="13 14">
    <name type="scientific">Novosphingobium pituita</name>
    <dbReference type="NCBI Taxonomy" id="3056842"/>
    <lineage>
        <taxon>Bacteria</taxon>
        <taxon>Pseudomonadati</taxon>
        <taxon>Pseudomonadota</taxon>
        <taxon>Alphaproteobacteria</taxon>
        <taxon>Sphingomonadales</taxon>
        <taxon>Sphingomonadaceae</taxon>
        <taxon>Novosphingobium</taxon>
    </lineage>
</organism>
<dbReference type="InterPro" id="IPR000983">
    <property type="entry name" value="Bac_GSPG_pilin"/>
</dbReference>
<dbReference type="NCBIfam" id="TIGR02532">
    <property type="entry name" value="IV_pilin_GFxxxE"/>
    <property type="match status" value="1"/>
</dbReference>
<keyword evidence="5" id="KW-0488">Methylation</keyword>
<reference evidence="13 14" key="1">
    <citation type="submission" date="2023-06" db="EMBL/GenBank/DDBJ databases">
        <title>Draft genome sequence of Novosphingobium sp. strain IK01.</title>
        <authorList>
            <person name="Hatamoto M."/>
            <person name="Ikarashi T."/>
            <person name="Yamaguchi T."/>
        </authorList>
    </citation>
    <scope>NUCLEOTIDE SEQUENCE [LARGE SCALE GENOMIC DNA]</scope>
    <source>
        <strain evidence="13 14">IK01</strain>
    </source>
</reference>
<evidence type="ECO:0000313" key="13">
    <source>
        <dbReference type="EMBL" id="GMM60668.1"/>
    </source>
</evidence>
<dbReference type="PRINTS" id="PR00813">
    <property type="entry name" value="BCTERIALGSPG"/>
</dbReference>
<feature type="domain" description="Type II secretion system protein GspG C-terminal" evidence="12">
    <location>
        <begin position="47"/>
        <end position="156"/>
    </location>
</feature>
<keyword evidence="14" id="KW-1185">Reference proteome</keyword>
<evidence type="ECO:0000256" key="5">
    <source>
        <dbReference type="ARBA" id="ARBA00022481"/>
    </source>
</evidence>
<dbReference type="Pfam" id="PF08334">
    <property type="entry name" value="T2SSG"/>
    <property type="match status" value="1"/>
</dbReference>
<keyword evidence="8 11" id="KW-1133">Transmembrane helix</keyword>
<dbReference type="PANTHER" id="PTHR30093">
    <property type="entry name" value="GENERAL SECRETION PATHWAY PROTEIN G"/>
    <property type="match status" value="1"/>
</dbReference>
<evidence type="ECO:0000313" key="14">
    <source>
        <dbReference type="Proteomes" id="UP001187221"/>
    </source>
</evidence>
<keyword evidence="9 11" id="KW-0472">Membrane</keyword>
<protein>
    <recommendedName>
        <fullName evidence="3">Type II secretion system core protein G</fullName>
    </recommendedName>
</protein>
<dbReference type="EMBL" id="BTFW01000001">
    <property type="protein sequence ID" value="GMM60668.1"/>
    <property type="molecule type" value="Genomic_DNA"/>
</dbReference>
<keyword evidence="4" id="KW-1003">Cell membrane</keyword>
<proteinExistence type="inferred from homology"/>
<evidence type="ECO:0000256" key="11">
    <source>
        <dbReference type="SAM" id="Phobius"/>
    </source>
</evidence>
<evidence type="ECO:0000256" key="3">
    <source>
        <dbReference type="ARBA" id="ARBA00020042"/>
    </source>
</evidence>
<dbReference type="PANTHER" id="PTHR30093:SF44">
    <property type="entry name" value="TYPE II SECRETION SYSTEM CORE PROTEIN G"/>
    <property type="match status" value="1"/>
</dbReference>
<evidence type="ECO:0000256" key="6">
    <source>
        <dbReference type="ARBA" id="ARBA00022519"/>
    </source>
</evidence>
<dbReference type="InterPro" id="IPR045584">
    <property type="entry name" value="Pilin-like"/>
</dbReference>
<dbReference type="Pfam" id="PF07963">
    <property type="entry name" value="N_methyl"/>
    <property type="match status" value="1"/>
</dbReference>
<feature type="transmembrane region" description="Helical" evidence="11">
    <location>
        <begin position="30"/>
        <end position="49"/>
    </location>
</feature>
<dbReference type="NCBIfam" id="TIGR01710">
    <property type="entry name" value="typeII_sec_gspG"/>
    <property type="match status" value="1"/>
</dbReference>
<evidence type="ECO:0000259" key="12">
    <source>
        <dbReference type="Pfam" id="PF08334"/>
    </source>
</evidence>
<accession>A0ABQ6P5Y6</accession>
<evidence type="ECO:0000256" key="1">
    <source>
        <dbReference type="ARBA" id="ARBA00004377"/>
    </source>
</evidence>
<dbReference type="SUPFAM" id="SSF54523">
    <property type="entry name" value="Pili subunits"/>
    <property type="match status" value="1"/>
</dbReference>
<dbReference type="Gene3D" id="3.30.700.10">
    <property type="entry name" value="Glycoprotein, Type 4 Pilin"/>
    <property type="match status" value="1"/>
</dbReference>
<evidence type="ECO:0000256" key="10">
    <source>
        <dbReference type="SAM" id="MobiDB-lite"/>
    </source>
</evidence>
<evidence type="ECO:0000256" key="9">
    <source>
        <dbReference type="ARBA" id="ARBA00023136"/>
    </source>
</evidence>
<gene>
    <name evidence="13" type="primary">gspG</name>
    <name evidence="13" type="ORF">NUTIK01_14450</name>
</gene>
<name>A0ABQ6P5Y6_9SPHN</name>
<dbReference type="InterPro" id="IPR010054">
    <property type="entry name" value="Type2_sec_GspG"/>
</dbReference>
<evidence type="ECO:0000256" key="8">
    <source>
        <dbReference type="ARBA" id="ARBA00022989"/>
    </source>
</evidence>
<dbReference type="InterPro" id="IPR012902">
    <property type="entry name" value="N_methyl_site"/>
</dbReference>
<keyword evidence="6" id="KW-0997">Cell inner membrane</keyword>
<comment type="caution">
    <text evidence="13">The sequence shown here is derived from an EMBL/GenBank/DDBJ whole genome shotgun (WGS) entry which is preliminary data.</text>
</comment>